<comment type="similarity">
    <text evidence="1">Belongs to the SorC transcriptional regulatory family.</text>
</comment>
<dbReference type="GO" id="GO:0003700">
    <property type="term" value="F:DNA-binding transcription factor activity"/>
    <property type="evidence" value="ECO:0007669"/>
    <property type="project" value="InterPro"/>
</dbReference>
<dbReference type="PANTHER" id="PTHR34294">
    <property type="entry name" value="TRANSCRIPTIONAL REGULATOR-RELATED"/>
    <property type="match status" value="1"/>
</dbReference>
<keyword evidence="3" id="KW-0238">DNA-binding</keyword>
<evidence type="ECO:0000313" key="8">
    <source>
        <dbReference type="Proteomes" id="UP000231742"/>
    </source>
</evidence>
<dbReference type="Gene3D" id="1.10.10.60">
    <property type="entry name" value="Homeodomain-like"/>
    <property type="match status" value="1"/>
</dbReference>
<evidence type="ECO:0000259" key="5">
    <source>
        <dbReference type="Pfam" id="PF04198"/>
    </source>
</evidence>
<evidence type="ECO:0000256" key="2">
    <source>
        <dbReference type="ARBA" id="ARBA00023015"/>
    </source>
</evidence>
<dbReference type="InterPro" id="IPR037171">
    <property type="entry name" value="NagB/RpiA_transferase-like"/>
</dbReference>
<keyword evidence="2" id="KW-0805">Transcription regulation</keyword>
<sequence length="308" mass="32570">MLVKAATLYYLEGKSQAEVAQEIGVSRSNVSRVLADARKNGIVEIRINDPFGRAQDLEAQLVARYGLRECRVAPSTGSDNQLSRVGALGAQWLIDNLPRDGGVALSWGSSVQAVVDEIPDDASHENIEVLPLVGGLSIVDSARDGNVLVRLLATKLGAQHRRLYAPAVVESLESREAFLREPSITGVLNASRRAKIAIVGVGNVGKGASSAIIESMNLSRTERSEFAASGAVGDCCTRFFDHEGKLVESVVNDRVIAIDLDELGSIPTVVGVAAGAHKLEGTHAALTGGLFDVLVVDSDLALALLDQR</sequence>
<proteinExistence type="inferred from homology"/>
<evidence type="ECO:0000313" key="7">
    <source>
        <dbReference type="EMBL" id="PJJ81692.1"/>
    </source>
</evidence>
<dbReference type="InterPro" id="IPR007630">
    <property type="entry name" value="RNA_pol_sigma70_r4"/>
</dbReference>
<evidence type="ECO:0000259" key="6">
    <source>
        <dbReference type="Pfam" id="PF04545"/>
    </source>
</evidence>
<dbReference type="GO" id="GO:0006352">
    <property type="term" value="P:DNA-templated transcription initiation"/>
    <property type="evidence" value="ECO:0007669"/>
    <property type="project" value="InterPro"/>
</dbReference>
<dbReference type="GO" id="GO:0003677">
    <property type="term" value="F:DNA binding"/>
    <property type="evidence" value="ECO:0007669"/>
    <property type="project" value="UniProtKB-KW"/>
</dbReference>
<dbReference type="PANTHER" id="PTHR34294:SF1">
    <property type="entry name" value="TRANSCRIPTIONAL REGULATOR LSRR"/>
    <property type="match status" value="1"/>
</dbReference>
<dbReference type="Gene3D" id="3.40.50.1360">
    <property type="match status" value="1"/>
</dbReference>
<dbReference type="CDD" id="cd06171">
    <property type="entry name" value="Sigma70_r4"/>
    <property type="match status" value="1"/>
</dbReference>
<keyword evidence="4" id="KW-0804">Transcription</keyword>
<dbReference type="GO" id="GO:0030246">
    <property type="term" value="F:carbohydrate binding"/>
    <property type="evidence" value="ECO:0007669"/>
    <property type="project" value="InterPro"/>
</dbReference>
<evidence type="ECO:0000256" key="3">
    <source>
        <dbReference type="ARBA" id="ARBA00023125"/>
    </source>
</evidence>
<dbReference type="SUPFAM" id="SSF100950">
    <property type="entry name" value="NagB/RpiA/CoA transferase-like"/>
    <property type="match status" value="1"/>
</dbReference>
<dbReference type="Proteomes" id="UP000231742">
    <property type="component" value="Unassembled WGS sequence"/>
</dbReference>
<dbReference type="Pfam" id="PF04545">
    <property type="entry name" value="Sigma70_r4"/>
    <property type="match status" value="1"/>
</dbReference>
<comment type="caution">
    <text evidence="7">The sequence shown here is derived from an EMBL/GenBank/DDBJ whole genome shotgun (WGS) entry which is preliminary data.</text>
</comment>
<protein>
    <submittedName>
        <fullName evidence="7">Transcriptional regulator</fullName>
    </submittedName>
</protein>
<reference evidence="7 8" key="1">
    <citation type="submission" date="2017-11" db="EMBL/GenBank/DDBJ databases">
        <title>Genomic Encyclopedia of Archaeal and Bacterial Type Strains, Phase II (KMG-II): From Individual Species to Whole Genera.</title>
        <authorList>
            <person name="Goeker M."/>
        </authorList>
    </citation>
    <scope>NUCLEOTIDE SEQUENCE [LARGE SCALE GENOMIC DNA]</scope>
    <source>
        <strain evidence="7 8">DSM 16400</strain>
    </source>
</reference>
<feature type="domain" description="Sugar-binding" evidence="5">
    <location>
        <begin position="50"/>
        <end position="305"/>
    </location>
</feature>
<keyword evidence="8" id="KW-1185">Reference proteome</keyword>
<dbReference type="InterPro" id="IPR007324">
    <property type="entry name" value="Sugar-bd_dom_put"/>
</dbReference>
<accession>A0A2M9D7P4</accession>
<dbReference type="InterPro" id="IPR051054">
    <property type="entry name" value="SorC_transcr_regulators"/>
</dbReference>
<evidence type="ECO:0000256" key="1">
    <source>
        <dbReference type="ARBA" id="ARBA00010466"/>
    </source>
</evidence>
<gene>
    <name evidence="7" type="ORF">CLV85_0870</name>
</gene>
<dbReference type="EMBL" id="PGFH01000001">
    <property type="protein sequence ID" value="PJJ81692.1"/>
    <property type="molecule type" value="Genomic_DNA"/>
</dbReference>
<organism evidence="7 8">
    <name type="scientific">Salinibacterium amurskyense</name>
    <dbReference type="NCBI Taxonomy" id="205941"/>
    <lineage>
        <taxon>Bacteria</taxon>
        <taxon>Bacillati</taxon>
        <taxon>Actinomycetota</taxon>
        <taxon>Actinomycetes</taxon>
        <taxon>Micrococcales</taxon>
        <taxon>Microbacteriaceae</taxon>
        <taxon>Salinibacterium</taxon>
    </lineage>
</organism>
<evidence type="ECO:0000256" key="4">
    <source>
        <dbReference type="ARBA" id="ARBA00023163"/>
    </source>
</evidence>
<feature type="domain" description="RNA polymerase sigma-70 region 4" evidence="6">
    <location>
        <begin position="8"/>
        <end position="39"/>
    </location>
</feature>
<dbReference type="OrthoDB" id="186585at2"/>
<name>A0A2M9D7P4_9MICO</name>
<dbReference type="Pfam" id="PF04198">
    <property type="entry name" value="Sugar-bind"/>
    <property type="match status" value="1"/>
</dbReference>
<dbReference type="AlphaFoldDB" id="A0A2M9D7P4"/>